<accession>A0A5B2WSH6</accession>
<reference evidence="4 5" key="2">
    <citation type="submission" date="2019-09" db="EMBL/GenBank/DDBJ databases">
        <authorList>
            <person name="Jin C."/>
        </authorList>
    </citation>
    <scope>NUCLEOTIDE SEQUENCE [LARGE SCALE GENOMIC DNA]</scope>
    <source>
        <strain evidence="4 5">AN110305</strain>
    </source>
</reference>
<dbReference type="PANTHER" id="PTHR47691">
    <property type="entry name" value="REGULATOR-RELATED"/>
    <property type="match status" value="1"/>
</dbReference>
<feature type="region of interest" description="Disordered" evidence="2">
    <location>
        <begin position="716"/>
        <end position="738"/>
    </location>
</feature>
<keyword evidence="1" id="KW-0802">TPR repeat</keyword>
<dbReference type="InterPro" id="IPR019734">
    <property type="entry name" value="TPR_rpt"/>
</dbReference>
<protein>
    <submittedName>
        <fullName evidence="4">Tetratricopeptide repeat protein</fullName>
    </submittedName>
</protein>
<proteinExistence type="predicted"/>
<dbReference type="GO" id="GO:0003677">
    <property type="term" value="F:DNA binding"/>
    <property type="evidence" value="ECO:0007669"/>
    <property type="project" value="InterPro"/>
</dbReference>
<dbReference type="Gene3D" id="1.10.260.40">
    <property type="entry name" value="lambda repressor-like DNA-binding domains"/>
    <property type="match status" value="1"/>
</dbReference>
<dbReference type="Gene3D" id="3.40.50.300">
    <property type="entry name" value="P-loop containing nucleotide triphosphate hydrolases"/>
    <property type="match status" value="1"/>
</dbReference>
<dbReference type="InterPro" id="IPR001387">
    <property type="entry name" value="Cro/C1-type_HTH"/>
</dbReference>
<dbReference type="Pfam" id="PF13424">
    <property type="entry name" value="TPR_12"/>
    <property type="match status" value="2"/>
</dbReference>
<dbReference type="Gene3D" id="1.25.40.10">
    <property type="entry name" value="Tetratricopeptide repeat domain"/>
    <property type="match status" value="1"/>
</dbReference>
<dbReference type="SUPFAM" id="SSF47413">
    <property type="entry name" value="lambda repressor-like DNA-binding domains"/>
    <property type="match status" value="1"/>
</dbReference>
<dbReference type="Pfam" id="PF01381">
    <property type="entry name" value="HTH_3"/>
    <property type="match status" value="1"/>
</dbReference>
<feature type="compositionally biased region" description="Basic and acidic residues" evidence="2">
    <location>
        <begin position="717"/>
        <end position="731"/>
    </location>
</feature>
<dbReference type="InterPro" id="IPR010982">
    <property type="entry name" value="Lambda_DNA-bd_dom_sf"/>
</dbReference>
<dbReference type="SMART" id="SM00028">
    <property type="entry name" value="TPR"/>
    <property type="match status" value="5"/>
</dbReference>
<evidence type="ECO:0000259" key="3">
    <source>
        <dbReference type="PROSITE" id="PS50943"/>
    </source>
</evidence>
<comment type="caution">
    <text evidence="4">The sequence shown here is derived from an EMBL/GenBank/DDBJ whole genome shotgun (WGS) entry which is preliminary data.</text>
</comment>
<dbReference type="AlphaFoldDB" id="A0A5B2WSH6"/>
<feature type="repeat" description="TPR" evidence="1">
    <location>
        <begin position="523"/>
        <end position="556"/>
    </location>
</feature>
<evidence type="ECO:0000313" key="5">
    <source>
        <dbReference type="Proteomes" id="UP000323454"/>
    </source>
</evidence>
<dbReference type="EMBL" id="VUOB01000064">
    <property type="protein sequence ID" value="KAA2253908.1"/>
    <property type="molecule type" value="Genomic_DNA"/>
</dbReference>
<dbReference type="PROSITE" id="PS50943">
    <property type="entry name" value="HTH_CROC1"/>
    <property type="match status" value="1"/>
</dbReference>
<name>A0A5B2WSH6_9PSEU</name>
<dbReference type="PRINTS" id="PR00364">
    <property type="entry name" value="DISEASERSIST"/>
</dbReference>
<keyword evidence="5" id="KW-1185">Reference proteome</keyword>
<dbReference type="PROSITE" id="PS50005">
    <property type="entry name" value="TPR"/>
    <property type="match status" value="1"/>
</dbReference>
<dbReference type="CDD" id="cd00093">
    <property type="entry name" value="HTH_XRE"/>
    <property type="match status" value="1"/>
</dbReference>
<dbReference type="InterPro" id="IPR011990">
    <property type="entry name" value="TPR-like_helical_dom_sf"/>
</dbReference>
<reference evidence="4 5" key="1">
    <citation type="submission" date="2019-09" db="EMBL/GenBank/DDBJ databases">
        <title>Goodfellowia gen. nov., a new genus of the Pseudonocardineae related to Actinoalloteichus, containing Goodfellowia coeruleoviolacea gen. nov., comb. nov. gen. nov., comb. nov.</title>
        <authorList>
            <person name="Labeda D."/>
        </authorList>
    </citation>
    <scope>NUCLEOTIDE SEQUENCE [LARGE SCALE GENOMIC DNA]</scope>
    <source>
        <strain evidence="4 5">AN110305</strain>
    </source>
</reference>
<dbReference type="InterPro" id="IPR027417">
    <property type="entry name" value="P-loop_NTPase"/>
</dbReference>
<dbReference type="OrthoDB" id="3275754at2"/>
<evidence type="ECO:0000256" key="1">
    <source>
        <dbReference type="PROSITE-ProRule" id="PRU00339"/>
    </source>
</evidence>
<dbReference type="SUPFAM" id="SSF52540">
    <property type="entry name" value="P-loop containing nucleoside triphosphate hydrolases"/>
    <property type="match status" value="1"/>
</dbReference>
<evidence type="ECO:0000313" key="4">
    <source>
        <dbReference type="EMBL" id="KAA2253908.1"/>
    </source>
</evidence>
<dbReference type="PANTHER" id="PTHR47691:SF3">
    <property type="entry name" value="HTH-TYPE TRANSCRIPTIONAL REGULATOR RV0890C-RELATED"/>
    <property type="match status" value="1"/>
</dbReference>
<dbReference type="Proteomes" id="UP000323454">
    <property type="component" value="Unassembled WGS sequence"/>
</dbReference>
<evidence type="ECO:0000256" key="2">
    <source>
        <dbReference type="SAM" id="MobiDB-lite"/>
    </source>
</evidence>
<sequence length="738" mass="79764">MTQEQLAERSGVGVRTIRGFETGERTDPRTMTVQLLADALALRPSQRDELLAATIHAQPAAPSGPVPRQLPAPPGAFVGRDRELDALTAALDDAAAEGAPVVVSAIGGGGGVGKTWLALHWAHQQLAEFPDGQLFADLRGFSPHSEPLPTGTAVRGFLDGLGVEPGRVPVDLPAQAALYRSLVAGRRMLILLDNAADAEQVVPLLPGGDSCAVVITSRRTLTGLIARHGARQLPLGMLSAQEAHALLAYRVGADRVAAEPAAVAELVALCGGLPLALGIIAGRANIHPRVPLAEFAAELREIGLEALEDEDPSASLPAALSWSYRSLTADQQVMFGLLALAPGADISPPAAASLIGLPLPQARTLLLALEQASLLSRDRDGRYLMHDLIRRYATGMAGRQLSAEVREDALRRVVDFYLHTAHLADRLLDPHRPPVQLDQPAPGCVPDQLADYAAALAWFDAEHLCLLAAQGAATTRGWHQAVWNLAWTLGTFQDRRGRRHDRLAVWRAGLAAAQHLPDPTTRTRAHRVLGYAYTEVGQHDEATGHLSQSLSLAVEQHDRTNQAHTHRLLAHAWEQRGDDQRALEHATRGLELYRALDNPVWEADALNQVGWHAAQAGDHDRARGHCQAALALHRTHDNPDGEAYALDTLGHIAHRTGQHQQAVDLHRQSLALFRELGDTIEAANTLDRLGHPHLALGQRDQARAVWQEALELYRAQQRHDDADSTRRKLDALDDPPGE</sequence>
<gene>
    <name evidence="4" type="ORF">F0L68_32070</name>
</gene>
<dbReference type="GO" id="GO:0043531">
    <property type="term" value="F:ADP binding"/>
    <property type="evidence" value="ECO:0007669"/>
    <property type="project" value="InterPro"/>
</dbReference>
<dbReference type="SUPFAM" id="SSF48452">
    <property type="entry name" value="TPR-like"/>
    <property type="match status" value="2"/>
</dbReference>
<feature type="domain" description="HTH cro/C1-type" evidence="3">
    <location>
        <begin position="1"/>
        <end position="47"/>
    </location>
</feature>
<organism evidence="4 5">
    <name type="scientific">Solihabitans fulvus</name>
    <dbReference type="NCBI Taxonomy" id="1892852"/>
    <lineage>
        <taxon>Bacteria</taxon>
        <taxon>Bacillati</taxon>
        <taxon>Actinomycetota</taxon>
        <taxon>Actinomycetes</taxon>
        <taxon>Pseudonocardiales</taxon>
        <taxon>Pseudonocardiaceae</taxon>
        <taxon>Solihabitans</taxon>
    </lineage>
</organism>